<organism evidence="1 2">
    <name type="scientific">Candidatus Chisholmbacteria bacterium RIFCSPHIGHO2_01_FULL_49_18</name>
    <dbReference type="NCBI Taxonomy" id="1797590"/>
    <lineage>
        <taxon>Bacteria</taxon>
        <taxon>Candidatus Chisholmiibacteriota</taxon>
    </lineage>
</organism>
<dbReference type="PANTHER" id="PTHR38471">
    <property type="entry name" value="FOUR HELIX BUNDLE PROTEIN"/>
    <property type="match status" value="1"/>
</dbReference>
<name>A0A1G1VN80_9BACT</name>
<proteinExistence type="predicted"/>
<dbReference type="AlphaFoldDB" id="A0A1G1VN80"/>
<evidence type="ECO:0008006" key="3">
    <source>
        <dbReference type="Google" id="ProtNLM"/>
    </source>
</evidence>
<dbReference type="InterPro" id="IPR012657">
    <property type="entry name" value="23S_rRNA-intervening_sequence"/>
</dbReference>
<reference evidence="1 2" key="1">
    <citation type="journal article" date="2016" name="Nat. Commun.">
        <title>Thousands of microbial genomes shed light on interconnected biogeochemical processes in an aquifer system.</title>
        <authorList>
            <person name="Anantharaman K."/>
            <person name="Brown C.T."/>
            <person name="Hug L.A."/>
            <person name="Sharon I."/>
            <person name="Castelle C.J."/>
            <person name="Probst A.J."/>
            <person name="Thomas B.C."/>
            <person name="Singh A."/>
            <person name="Wilkins M.J."/>
            <person name="Karaoz U."/>
            <person name="Brodie E.L."/>
            <person name="Williams K.H."/>
            <person name="Hubbard S.S."/>
            <person name="Banfield J.F."/>
        </authorList>
    </citation>
    <scope>NUCLEOTIDE SEQUENCE [LARGE SCALE GENOMIC DNA]</scope>
</reference>
<dbReference type="PANTHER" id="PTHR38471:SF2">
    <property type="entry name" value="FOUR HELIX BUNDLE PROTEIN"/>
    <property type="match status" value="1"/>
</dbReference>
<dbReference type="PIRSF" id="PIRSF035652">
    <property type="entry name" value="CHP02436"/>
    <property type="match status" value="1"/>
</dbReference>
<dbReference type="SUPFAM" id="SSF158446">
    <property type="entry name" value="IVS-encoded protein-like"/>
    <property type="match status" value="1"/>
</dbReference>
<evidence type="ECO:0000313" key="2">
    <source>
        <dbReference type="Proteomes" id="UP000179069"/>
    </source>
</evidence>
<dbReference type="Proteomes" id="UP000179069">
    <property type="component" value="Unassembled WGS sequence"/>
</dbReference>
<dbReference type="NCBIfam" id="TIGR02436">
    <property type="entry name" value="four helix bundle protein"/>
    <property type="match status" value="1"/>
</dbReference>
<comment type="caution">
    <text evidence="1">The sequence shown here is derived from an EMBL/GenBank/DDBJ whole genome shotgun (WGS) entry which is preliminary data.</text>
</comment>
<gene>
    <name evidence="1" type="ORF">A2785_03715</name>
</gene>
<dbReference type="InterPro" id="IPR036583">
    <property type="entry name" value="23S_rRNA_IVS_sf"/>
</dbReference>
<dbReference type="EMBL" id="MHCI01000009">
    <property type="protein sequence ID" value="OGY16845.1"/>
    <property type="molecule type" value="Genomic_DNA"/>
</dbReference>
<sequence length="130" mass="14845">MSKRKTQSHISKGKTDLKLRAYLFSLRTIKLINELPNKRVFWVIGDQLLRSSTSIGANIVEAKSSSSKREFIKYYEISLKSANETKYWLCLLRDSDIEGMDQRAVKNTLQEAVEIGNMLGSSLLTMKGKR</sequence>
<dbReference type="Pfam" id="PF05635">
    <property type="entry name" value="23S_rRNA_IVP"/>
    <property type="match status" value="1"/>
</dbReference>
<evidence type="ECO:0000313" key="1">
    <source>
        <dbReference type="EMBL" id="OGY16845.1"/>
    </source>
</evidence>
<accession>A0A1G1VN80</accession>
<dbReference type="Gene3D" id="1.20.1440.60">
    <property type="entry name" value="23S rRNA-intervening sequence"/>
    <property type="match status" value="1"/>
</dbReference>
<protein>
    <recommendedName>
        <fullName evidence="3">Four helix bundle protein</fullName>
    </recommendedName>
</protein>